<dbReference type="InterPro" id="IPR030390">
    <property type="entry name" value="MeTrfase_TrmA_AS"/>
</dbReference>
<feature type="binding site" evidence="4">
    <location>
        <position position="319"/>
    </location>
    <ligand>
        <name>S-adenosyl-L-methionine</name>
        <dbReference type="ChEBI" id="CHEBI:59789"/>
    </ligand>
</feature>
<evidence type="ECO:0000256" key="5">
    <source>
        <dbReference type="PROSITE-ProRule" id="PRU10015"/>
    </source>
</evidence>
<keyword evidence="8" id="KW-1185">Reference proteome</keyword>
<dbReference type="GO" id="GO:0032259">
    <property type="term" value="P:methylation"/>
    <property type="evidence" value="ECO:0007669"/>
    <property type="project" value="UniProtKB-KW"/>
</dbReference>
<reference evidence="8" key="1">
    <citation type="journal article" date="2019" name="Int. J. Syst. Evol. Microbiol.">
        <title>The Global Catalogue of Microorganisms (GCM) 10K type strain sequencing project: providing services to taxonomists for standard genome sequencing and annotation.</title>
        <authorList>
            <consortium name="The Broad Institute Genomics Platform"/>
            <consortium name="The Broad Institute Genome Sequencing Center for Infectious Disease"/>
            <person name="Wu L."/>
            <person name="Ma J."/>
        </authorList>
    </citation>
    <scope>NUCLEOTIDE SEQUENCE [LARGE SCALE GENOMIC DNA]</scope>
    <source>
        <strain evidence="8">NBRC 106396</strain>
    </source>
</reference>
<dbReference type="EC" id="2.1.1.190" evidence="7"/>
<evidence type="ECO:0000256" key="2">
    <source>
        <dbReference type="ARBA" id="ARBA00022679"/>
    </source>
</evidence>
<keyword evidence="2 4" id="KW-0808">Transferase</keyword>
<dbReference type="InterPro" id="IPR030391">
    <property type="entry name" value="MeTrfase_TrmA_CS"/>
</dbReference>
<dbReference type="PANTHER" id="PTHR11061:SF30">
    <property type="entry name" value="TRNA (URACIL(54)-C(5))-METHYLTRANSFERASE"/>
    <property type="match status" value="1"/>
</dbReference>
<dbReference type="CDD" id="cd02440">
    <property type="entry name" value="AdoMet_MTases"/>
    <property type="match status" value="1"/>
</dbReference>
<dbReference type="InterPro" id="IPR012340">
    <property type="entry name" value="NA-bd_OB-fold"/>
</dbReference>
<organism evidence="7 8">
    <name type="scientific">Fictibacillus iocasae</name>
    <dbReference type="NCBI Taxonomy" id="2715437"/>
    <lineage>
        <taxon>Bacteria</taxon>
        <taxon>Bacillati</taxon>
        <taxon>Bacillota</taxon>
        <taxon>Bacilli</taxon>
        <taxon>Bacillales</taxon>
        <taxon>Fictibacillaceae</taxon>
        <taxon>Fictibacillus</taxon>
    </lineage>
</organism>
<feature type="binding site" evidence="4">
    <location>
        <position position="340"/>
    </location>
    <ligand>
        <name>S-adenosyl-L-methionine</name>
        <dbReference type="ChEBI" id="CHEBI:59789"/>
    </ligand>
</feature>
<sequence length="458" mass="51079">MTQANAPLNKNDIIEVDVVDLTHDGAGVAKVDGFPLFIPNTLPGERAEIKVIGVKKGYGFGRLLDLIEPSPDRIEPPCPIYKMCGGCQLQHLSYEGQLEYKRKQVEEVLTRIGKIENVPVLPTLGMGDEPWRYRNKAQVPVGAREGRLITGFYQKRSHEIVEMDSCIITGDTSDDAVQAVKEVLNTYSITPYNEQNHKGLLRHIVARYGRTTGDLMIVLVTNGKELPHKNKIVEDIQKALPNVKSIVQNINKKRTNVIFGEETKLLWGAEYIYDFIGDIQFAISARSFYQINPPQTKVLYEKALEYANLTGDETVIDAYCGIGTISLFLAQKAKKVYGVEIVPEAIEDAKRNAELNGITNAEFAVGKSEDIIPAWKKEGITPDVIVVDPPRKGCDEELLKTIIEMKPKRVVYVSCNPATLARDLRVLEDGGFKTVEVQPVDMFPQTTHVECVSQLVLK</sequence>
<dbReference type="InterPro" id="IPR029063">
    <property type="entry name" value="SAM-dependent_MTases_sf"/>
</dbReference>
<dbReference type="Gene3D" id="3.40.50.150">
    <property type="entry name" value="Vaccinia Virus protein VP39"/>
    <property type="match status" value="1"/>
</dbReference>
<dbReference type="PROSITE" id="PS51687">
    <property type="entry name" value="SAM_MT_RNA_M5U"/>
    <property type="match status" value="1"/>
</dbReference>
<dbReference type="Gene3D" id="2.40.50.140">
    <property type="entry name" value="Nucleic acid-binding proteins"/>
    <property type="match status" value="1"/>
</dbReference>
<comment type="similarity">
    <text evidence="4">Belongs to the class I-like SAM-binding methyltransferase superfamily. RNA M5U methyltransferase family.</text>
</comment>
<dbReference type="EMBL" id="JBHTCP010000039">
    <property type="protein sequence ID" value="MFC7372404.1"/>
    <property type="molecule type" value="Genomic_DNA"/>
</dbReference>
<evidence type="ECO:0000313" key="8">
    <source>
        <dbReference type="Proteomes" id="UP001596549"/>
    </source>
</evidence>
<dbReference type="Pfam" id="PF01938">
    <property type="entry name" value="TRAM"/>
    <property type="match status" value="1"/>
</dbReference>
<dbReference type="Gene3D" id="2.40.50.1070">
    <property type="match status" value="1"/>
</dbReference>
<keyword evidence="1 4" id="KW-0489">Methyltransferase</keyword>
<feature type="active site" description="Nucleophile" evidence="4">
    <location>
        <position position="415"/>
    </location>
</feature>
<dbReference type="PANTHER" id="PTHR11061">
    <property type="entry name" value="RNA M5U METHYLTRANSFERASE"/>
    <property type="match status" value="1"/>
</dbReference>
<feature type="active site" evidence="5">
    <location>
        <position position="415"/>
    </location>
</feature>
<name>A0ABW2NSS1_9BACL</name>
<feature type="binding site" evidence="4">
    <location>
        <position position="388"/>
    </location>
    <ligand>
        <name>S-adenosyl-L-methionine</name>
        <dbReference type="ChEBI" id="CHEBI:59789"/>
    </ligand>
</feature>
<dbReference type="GO" id="GO:0008168">
    <property type="term" value="F:methyltransferase activity"/>
    <property type="evidence" value="ECO:0007669"/>
    <property type="project" value="UniProtKB-KW"/>
</dbReference>
<accession>A0ABW2NSS1</accession>
<evidence type="ECO:0000259" key="6">
    <source>
        <dbReference type="PROSITE" id="PS50926"/>
    </source>
</evidence>
<comment type="caution">
    <text evidence="7">The sequence shown here is derived from an EMBL/GenBank/DDBJ whole genome shotgun (WGS) entry which is preliminary data.</text>
</comment>
<keyword evidence="3 4" id="KW-0949">S-adenosyl-L-methionine</keyword>
<dbReference type="PROSITE" id="PS01231">
    <property type="entry name" value="TRMA_2"/>
    <property type="match status" value="1"/>
</dbReference>
<feature type="domain" description="TRAM" evidence="6">
    <location>
        <begin position="7"/>
        <end position="65"/>
    </location>
</feature>
<evidence type="ECO:0000313" key="7">
    <source>
        <dbReference type="EMBL" id="MFC7372404.1"/>
    </source>
</evidence>
<dbReference type="Proteomes" id="UP001596549">
    <property type="component" value="Unassembled WGS sequence"/>
</dbReference>
<dbReference type="SUPFAM" id="SSF50249">
    <property type="entry name" value="Nucleic acid-binding proteins"/>
    <property type="match status" value="1"/>
</dbReference>
<dbReference type="NCBIfam" id="TIGR00479">
    <property type="entry name" value="rumA"/>
    <property type="match status" value="1"/>
</dbReference>
<dbReference type="PROSITE" id="PS50926">
    <property type="entry name" value="TRAM"/>
    <property type="match status" value="1"/>
</dbReference>
<protein>
    <submittedName>
        <fullName evidence="7">23S rRNA (Uracil(1939)-C(5))-methyltransferase RlmD</fullName>
        <ecNumber evidence="7">2.1.1.190</ecNumber>
    </submittedName>
</protein>
<dbReference type="InterPro" id="IPR002792">
    <property type="entry name" value="TRAM_dom"/>
</dbReference>
<dbReference type="Pfam" id="PF05958">
    <property type="entry name" value="tRNA_U5-meth_tr"/>
    <property type="match status" value="1"/>
</dbReference>
<dbReference type="RefSeq" id="WP_379749990.1">
    <property type="nucleotide sequence ID" value="NZ_JBHTCP010000039.1"/>
</dbReference>
<proteinExistence type="inferred from homology"/>
<evidence type="ECO:0000256" key="4">
    <source>
        <dbReference type="PROSITE-ProRule" id="PRU01024"/>
    </source>
</evidence>
<feature type="binding site" evidence="4">
    <location>
        <position position="290"/>
    </location>
    <ligand>
        <name>S-adenosyl-L-methionine</name>
        <dbReference type="ChEBI" id="CHEBI:59789"/>
    </ligand>
</feature>
<evidence type="ECO:0000256" key="3">
    <source>
        <dbReference type="ARBA" id="ARBA00022691"/>
    </source>
</evidence>
<dbReference type="SUPFAM" id="SSF53335">
    <property type="entry name" value="S-adenosyl-L-methionine-dependent methyltransferases"/>
    <property type="match status" value="1"/>
</dbReference>
<dbReference type="PROSITE" id="PS01230">
    <property type="entry name" value="TRMA_1"/>
    <property type="match status" value="1"/>
</dbReference>
<gene>
    <name evidence="7" type="primary">rlmD</name>
    <name evidence="7" type="ORF">ACFQPF_12035</name>
</gene>
<dbReference type="InterPro" id="IPR010280">
    <property type="entry name" value="U5_MeTrfase_fam"/>
</dbReference>
<evidence type="ECO:0000256" key="1">
    <source>
        <dbReference type="ARBA" id="ARBA00022603"/>
    </source>
</evidence>